<organism evidence="2 3">
    <name type="scientific">Callosobruchus maculatus</name>
    <name type="common">Southern cowpea weevil</name>
    <name type="synonym">Pulse bruchid</name>
    <dbReference type="NCBI Taxonomy" id="64391"/>
    <lineage>
        <taxon>Eukaryota</taxon>
        <taxon>Metazoa</taxon>
        <taxon>Ecdysozoa</taxon>
        <taxon>Arthropoda</taxon>
        <taxon>Hexapoda</taxon>
        <taxon>Insecta</taxon>
        <taxon>Pterygota</taxon>
        <taxon>Neoptera</taxon>
        <taxon>Endopterygota</taxon>
        <taxon>Coleoptera</taxon>
        <taxon>Polyphaga</taxon>
        <taxon>Cucujiformia</taxon>
        <taxon>Chrysomeloidea</taxon>
        <taxon>Chrysomelidae</taxon>
        <taxon>Bruchinae</taxon>
        <taxon>Bruchini</taxon>
        <taxon>Callosobruchus</taxon>
    </lineage>
</organism>
<proteinExistence type="predicted"/>
<name>A0A653CZL1_CALMS</name>
<feature type="non-terminal residue" evidence="2">
    <location>
        <position position="1"/>
    </location>
</feature>
<evidence type="ECO:0000313" key="2">
    <source>
        <dbReference type="EMBL" id="VEN53365.1"/>
    </source>
</evidence>
<dbReference type="EMBL" id="CAACVG010009457">
    <property type="protein sequence ID" value="VEN53365.1"/>
    <property type="molecule type" value="Genomic_DNA"/>
</dbReference>
<dbReference type="Proteomes" id="UP000410492">
    <property type="component" value="Unassembled WGS sequence"/>
</dbReference>
<dbReference type="AlphaFoldDB" id="A0A653CZL1"/>
<protein>
    <recommendedName>
        <fullName evidence="1">DUF5641 domain-containing protein</fullName>
    </recommendedName>
</protein>
<evidence type="ECO:0000313" key="3">
    <source>
        <dbReference type="Proteomes" id="UP000410492"/>
    </source>
</evidence>
<reference evidence="2 3" key="1">
    <citation type="submission" date="2019-01" db="EMBL/GenBank/DDBJ databases">
        <authorList>
            <person name="Sayadi A."/>
        </authorList>
    </citation>
    <scope>NUCLEOTIDE SEQUENCE [LARGE SCALE GENOMIC DNA]</scope>
</reference>
<gene>
    <name evidence="2" type="ORF">CALMAC_LOCUS13181</name>
</gene>
<dbReference type="InterPro" id="IPR040676">
    <property type="entry name" value="DUF5641"/>
</dbReference>
<keyword evidence="3" id="KW-1185">Reference proteome</keyword>
<accession>A0A653CZL1</accession>
<sequence>QQHFWARWSVEYISELQQRTKWKRQQGTIQIGTLVVIREGPTTFLGSMVCGVYQRTSTKDKMEKATRHYPNWYPGGNSRGSSSTVTMEDWTSCTITPWLRWLSSSCNHTDIPRPSETQFCKILCPAHRAFTQCGR</sequence>
<dbReference type="Pfam" id="PF18701">
    <property type="entry name" value="DUF5641"/>
    <property type="match status" value="1"/>
</dbReference>
<evidence type="ECO:0000259" key="1">
    <source>
        <dbReference type="Pfam" id="PF18701"/>
    </source>
</evidence>
<feature type="domain" description="DUF5641" evidence="1">
    <location>
        <begin position="1"/>
        <end position="54"/>
    </location>
</feature>
<dbReference type="OrthoDB" id="6763714at2759"/>